<evidence type="ECO:0000256" key="1">
    <source>
        <dbReference type="ARBA" id="ARBA00004651"/>
    </source>
</evidence>
<evidence type="ECO:0000256" key="5">
    <source>
        <dbReference type="SAM" id="Phobius"/>
    </source>
</evidence>
<comment type="subcellular location">
    <subcellularLocation>
        <location evidence="1">Cell membrane</location>
        <topology evidence="1">Multi-pass membrane protein</topology>
    </subcellularLocation>
</comment>
<keyword evidence="3 5" id="KW-1133">Transmembrane helix</keyword>
<keyword evidence="2 5" id="KW-0812">Transmembrane</keyword>
<gene>
    <name evidence="7" type="ORF">C1H84_09030</name>
</gene>
<evidence type="ECO:0000259" key="6">
    <source>
        <dbReference type="PROSITE" id="PS50850"/>
    </source>
</evidence>
<comment type="caution">
    <text evidence="7">The sequence shown here is derived from an EMBL/GenBank/DDBJ whole genome shotgun (WGS) entry which is preliminary data.</text>
</comment>
<dbReference type="GO" id="GO:0022857">
    <property type="term" value="F:transmembrane transporter activity"/>
    <property type="evidence" value="ECO:0007669"/>
    <property type="project" value="InterPro"/>
</dbReference>
<dbReference type="SUPFAM" id="SSF103473">
    <property type="entry name" value="MFS general substrate transporter"/>
    <property type="match status" value="1"/>
</dbReference>
<feature type="transmembrane region" description="Helical" evidence="5">
    <location>
        <begin position="284"/>
        <end position="304"/>
    </location>
</feature>
<dbReference type="Gene3D" id="1.20.1250.20">
    <property type="entry name" value="MFS general substrate transporter like domains"/>
    <property type="match status" value="2"/>
</dbReference>
<dbReference type="PANTHER" id="PTHR11360">
    <property type="entry name" value="MONOCARBOXYLATE TRANSPORTER"/>
    <property type="match status" value="1"/>
</dbReference>
<keyword evidence="8" id="KW-1185">Reference proteome</keyword>
<dbReference type="InterPro" id="IPR036259">
    <property type="entry name" value="MFS_trans_sf"/>
</dbReference>
<dbReference type="InterPro" id="IPR020846">
    <property type="entry name" value="MFS_dom"/>
</dbReference>
<evidence type="ECO:0000256" key="2">
    <source>
        <dbReference type="ARBA" id="ARBA00022692"/>
    </source>
</evidence>
<feature type="transmembrane region" description="Helical" evidence="5">
    <location>
        <begin position="316"/>
        <end position="334"/>
    </location>
</feature>
<organism evidence="7 8">
    <name type="scientific">Glutamicibacter soli</name>
    <dbReference type="NCBI Taxonomy" id="453836"/>
    <lineage>
        <taxon>Bacteria</taxon>
        <taxon>Bacillati</taxon>
        <taxon>Actinomycetota</taxon>
        <taxon>Actinomycetes</taxon>
        <taxon>Micrococcales</taxon>
        <taxon>Micrococcaceae</taxon>
        <taxon>Glutamicibacter</taxon>
    </lineage>
</organism>
<dbReference type="AlphaFoldDB" id="A0A365YGX7"/>
<feature type="transmembrane region" description="Helical" evidence="5">
    <location>
        <begin position="406"/>
        <end position="424"/>
    </location>
</feature>
<protein>
    <recommendedName>
        <fullName evidence="6">Major facilitator superfamily (MFS) profile domain-containing protein</fullName>
    </recommendedName>
</protein>
<feature type="domain" description="Major facilitator superfamily (MFS) profile" evidence="6">
    <location>
        <begin position="43"/>
        <end position="429"/>
    </location>
</feature>
<proteinExistence type="predicted"/>
<dbReference type="InterPro" id="IPR050327">
    <property type="entry name" value="Proton-linked_MCT"/>
</dbReference>
<name>A0A365YGX7_9MICC</name>
<feature type="transmembrane region" description="Helical" evidence="5">
    <location>
        <begin position="374"/>
        <end position="394"/>
    </location>
</feature>
<feature type="transmembrane region" description="Helical" evidence="5">
    <location>
        <begin position="201"/>
        <end position="222"/>
    </location>
</feature>
<dbReference type="GO" id="GO:0005886">
    <property type="term" value="C:plasma membrane"/>
    <property type="evidence" value="ECO:0007669"/>
    <property type="project" value="UniProtKB-SubCell"/>
</dbReference>
<evidence type="ECO:0000313" key="7">
    <source>
        <dbReference type="EMBL" id="RBM01961.1"/>
    </source>
</evidence>
<feature type="transmembrane region" description="Helical" evidence="5">
    <location>
        <begin position="340"/>
        <end position="362"/>
    </location>
</feature>
<dbReference type="InterPro" id="IPR011701">
    <property type="entry name" value="MFS"/>
</dbReference>
<feature type="transmembrane region" description="Helical" evidence="5">
    <location>
        <begin position="45"/>
        <end position="67"/>
    </location>
</feature>
<feature type="transmembrane region" description="Helical" evidence="5">
    <location>
        <begin position="171"/>
        <end position="189"/>
    </location>
</feature>
<feature type="transmembrane region" description="Helical" evidence="5">
    <location>
        <begin position="112"/>
        <end position="129"/>
    </location>
</feature>
<dbReference type="Proteomes" id="UP000252167">
    <property type="component" value="Unassembled WGS sequence"/>
</dbReference>
<dbReference type="PROSITE" id="PS50850">
    <property type="entry name" value="MFS"/>
    <property type="match status" value="1"/>
</dbReference>
<feature type="transmembrane region" description="Helical" evidence="5">
    <location>
        <begin position="135"/>
        <end position="159"/>
    </location>
</feature>
<dbReference type="PANTHER" id="PTHR11360:SF290">
    <property type="entry name" value="MONOCARBOXYLATE MFS PERMEASE"/>
    <property type="match status" value="1"/>
</dbReference>
<evidence type="ECO:0000313" key="8">
    <source>
        <dbReference type="Proteomes" id="UP000252167"/>
    </source>
</evidence>
<sequence>MAGAKPLPRRETHRGAVFMNQHNINYAEHSLATVPLPRKLRRDRLTSTIGATCLTFCVSFVIAFGLLVPSGTAHFNVNVSAYLIQYTLLAGVSGLCFALVGKLVPRFGIRRLIIIGGTITTLSIFAMSLTTNLYLFYVFAAVHGVGWSACTLVAATVVVNGWHVHRRKGTVLGLVLAGNAVGGMVWGFVLPPVIRSFGWSGGMQLLAIIAAVMMVLPGIFLIKNPPRAINTGNPDAPVKLPTLRKAELVGVMALLTLGTFCICLEGGAIQILPTLLEHRGIDTAKAGALVSMYAIGGIFAKPLFGYLYDKIGPLRSVWVASLAYVVAFPGIALTQSVASYYLFIPLMALALATFTVLVPLIVADAVGQARFPDAYGKVMTVGSLGLAIATPLWGLAFDITGSFTPALYAAAVLGVLGLVLLHLGRTRGRAVALRTTRQAQAAMASESTAPDATEAAAGR</sequence>
<evidence type="ECO:0000256" key="3">
    <source>
        <dbReference type="ARBA" id="ARBA00022989"/>
    </source>
</evidence>
<evidence type="ECO:0000256" key="4">
    <source>
        <dbReference type="ARBA" id="ARBA00023136"/>
    </source>
</evidence>
<keyword evidence="4 5" id="KW-0472">Membrane</keyword>
<feature type="transmembrane region" description="Helical" evidence="5">
    <location>
        <begin position="248"/>
        <end position="272"/>
    </location>
</feature>
<feature type="transmembrane region" description="Helical" evidence="5">
    <location>
        <begin position="79"/>
        <end position="100"/>
    </location>
</feature>
<reference evidence="7 8" key="1">
    <citation type="submission" date="2018-01" db="EMBL/GenBank/DDBJ databases">
        <title>Glutamicibacter soli strain NHPC-3 Whole genome sequence and assembly.</title>
        <authorList>
            <person name="Choudhury P."/>
            <person name="Gupta D."/>
            <person name="Sengupta K."/>
            <person name="Jawed A."/>
            <person name="Sultana N."/>
            <person name="Saha P."/>
        </authorList>
    </citation>
    <scope>NUCLEOTIDE SEQUENCE [LARGE SCALE GENOMIC DNA]</scope>
    <source>
        <strain evidence="7 8">NHPC-3</strain>
    </source>
</reference>
<accession>A0A365YGX7</accession>
<dbReference type="EMBL" id="POAF01000003">
    <property type="protein sequence ID" value="RBM01961.1"/>
    <property type="molecule type" value="Genomic_DNA"/>
</dbReference>
<dbReference type="Pfam" id="PF07690">
    <property type="entry name" value="MFS_1"/>
    <property type="match status" value="1"/>
</dbReference>